<dbReference type="InterPro" id="IPR003265">
    <property type="entry name" value="HhH-GPD_domain"/>
</dbReference>
<dbReference type="GO" id="GO:0046872">
    <property type="term" value="F:metal ion binding"/>
    <property type="evidence" value="ECO:0007669"/>
    <property type="project" value="UniProtKB-KW"/>
</dbReference>
<dbReference type="PANTHER" id="PTHR42944:SF1">
    <property type="entry name" value="ADENINE DNA GLYCOSYLASE"/>
    <property type="match status" value="1"/>
</dbReference>
<evidence type="ECO:0000256" key="4">
    <source>
        <dbReference type="ARBA" id="ARBA00022763"/>
    </source>
</evidence>
<dbReference type="InterPro" id="IPR036390">
    <property type="entry name" value="WH_DNA-bd_sf"/>
</dbReference>
<dbReference type="Gene3D" id="1.10.1670.10">
    <property type="entry name" value="Helix-hairpin-Helix base-excision DNA repair enzymes (C-terminal)"/>
    <property type="match status" value="1"/>
</dbReference>
<dbReference type="AlphaFoldDB" id="A0A0W8F4B9"/>
<dbReference type="GO" id="GO:0035485">
    <property type="term" value="F:adenine/guanine mispair binding"/>
    <property type="evidence" value="ECO:0007669"/>
    <property type="project" value="TreeGrafter"/>
</dbReference>
<keyword evidence="5" id="KW-0378">Hydrolase</keyword>
<gene>
    <name evidence="11" type="ORF">ASZ90_014917</name>
</gene>
<dbReference type="PANTHER" id="PTHR42944">
    <property type="entry name" value="ADENINE DNA GLYCOSYLASE"/>
    <property type="match status" value="1"/>
</dbReference>
<evidence type="ECO:0000256" key="6">
    <source>
        <dbReference type="ARBA" id="ARBA00023004"/>
    </source>
</evidence>
<organism evidence="11">
    <name type="scientific">hydrocarbon metagenome</name>
    <dbReference type="NCBI Taxonomy" id="938273"/>
    <lineage>
        <taxon>unclassified sequences</taxon>
        <taxon>metagenomes</taxon>
        <taxon>ecological metagenomes</taxon>
    </lineage>
</organism>
<reference evidence="11" key="1">
    <citation type="journal article" date="2015" name="Proc. Natl. Acad. Sci. U.S.A.">
        <title>Networks of energetic and metabolic interactions define dynamics in microbial communities.</title>
        <authorList>
            <person name="Embree M."/>
            <person name="Liu J.K."/>
            <person name="Al-Bassam M.M."/>
            <person name="Zengler K."/>
        </authorList>
    </citation>
    <scope>NUCLEOTIDE SEQUENCE</scope>
</reference>
<evidence type="ECO:0000256" key="8">
    <source>
        <dbReference type="ARBA" id="ARBA00023204"/>
    </source>
</evidence>
<dbReference type="GO" id="GO:0006284">
    <property type="term" value="P:base-excision repair"/>
    <property type="evidence" value="ECO:0007669"/>
    <property type="project" value="InterPro"/>
</dbReference>
<dbReference type="GO" id="GO:0051536">
    <property type="term" value="F:iron-sulfur cluster binding"/>
    <property type="evidence" value="ECO:0007669"/>
    <property type="project" value="UniProtKB-KW"/>
</dbReference>
<comment type="similarity">
    <text evidence="2">Belongs to the Nth/MutY family.</text>
</comment>
<dbReference type="SMART" id="SM00478">
    <property type="entry name" value="ENDO3c"/>
    <property type="match status" value="1"/>
</dbReference>
<comment type="caution">
    <text evidence="11">The sequence shown here is derived from an EMBL/GenBank/DDBJ whole genome shotgun (WGS) entry which is preliminary data.</text>
</comment>
<dbReference type="InterPro" id="IPR023170">
    <property type="entry name" value="HhH_base_excis_C"/>
</dbReference>
<dbReference type="InterPro" id="IPR011257">
    <property type="entry name" value="DNA_glycosylase"/>
</dbReference>
<evidence type="ECO:0000256" key="5">
    <source>
        <dbReference type="ARBA" id="ARBA00022801"/>
    </source>
</evidence>
<evidence type="ECO:0000256" key="2">
    <source>
        <dbReference type="ARBA" id="ARBA00008343"/>
    </source>
</evidence>
<keyword evidence="7" id="KW-0411">Iron-sulfur</keyword>
<dbReference type="GO" id="GO:0034039">
    <property type="term" value="F:8-oxo-7,8-dihydroguanine DNA N-glycosylase activity"/>
    <property type="evidence" value="ECO:0007669"/>
    <property type="project" value="TreeGrafter"/>
</dbReference>
<keyword evidence="4" id="KW-0227">DNA damage</keyword>
<evidence type="ECO:0000256" key="9">
    <source>
        <dbReference type="ARBA" id="ARBA00023295"/>
    </source>
</evidence>
<comment type="cofactor">
    <cofactor evidence="1">
        <name>[4Fe-4S] cluster</name>
        <dbReference type="ChEBI" id="CHEBI:49883"/>
    </cofactor>
</comment>
<accession>A0A0W8F4B9</accession>
<sequence>MDPPASGEFREKIWRYYREHRRDLPWRNTTDPYRILVSEIMLQQTQVDRVREKYRQFIDRFPDVRTLAEATTVEVLGVWQGLGYNRRALSLHRIAVQVERETGGRIPEDDASLRSMPGIGPYTSAAIQAFAFNKPVVMIETNIRRVYIHCFFGDRTGVADREILPLIEATLDRGNPREWYNALMDYGYCLGSRAENPNRRSRHYQRQAPFVGSNRQLRGKIIRTLVQGGEMECDDLSRAVEEPGSMVEPVLTELETEGFIARDHDRVRIR</sequence>
<dbReference type="InterPro" id="IPR044298">
    <property type="entry name" value="MIG/MutY"/>
</dbReference>
<dbReference type="EMBL" id="LNQE01001557">
    <property type="protein sequence ID" value="KUG15426.1"/>
    <property type="molecule type" value="Genomic_DNA"/>
</dbReference>
<evidence type="ECO:0000256" key="7">
    <source>
        <dbReference type="ARBA" id="ARBA00023014"/>
    </source>
</evidence>
<keyword evidence="6" id="KW-0408">Iron</keyword>
<dbReference type="GO" id="GO:0032357">
    <property type="term" value="F:oxidized purine DNA binding"/>
    <property type="evidence" value="ECO:0007669"/>
    <property type="project" value="TreeGrafter"/>
</dbReference>
<keyword evidence="8" id="KW-0234">DNA repair</keyword>
<dbReference type="CDD" id="cd00056">
    <property type="entry name" value="ENDO3c"/>
    <property type="match status" value="1"/>
</dbReference>
<evidence type="ECO:0000256" key="3">
    <source>
        <dbReference type="ARBA" id="ARBA00022723"/>
    </source>
</evidence>
<keyword evidence="3" id="KW-0479">Metal-binding</keyword>
<evidence type="ECO:0000313" key="11">
    <source>
        <dbReference type="EMBL" id="KUG15426.1"/>
    </source>
</evidence>
<keyword evidence="9" id="KW-0326">Glycosidase</keyword>
<name>A0A0W8F4B9_9ZZZZ</name>
<evidence type="ECO:0000259" key="10">
    <source>
        <dbReference type="SMART" id="SM00478"/>
    </source>
</evidence>
<dbReference type="Gene3D" id="1.10.340.30">
    <property type="entry name" value="Hypothetical protein, domain 2"/>
    <property type="match status" value="1"/>
</dbReference>
<protein>
    <submittedName>
        <fullName evidence="11">A/g-specific adenine glycosylase</fullName>
    </submittedName>
</protein>
<dbReference type="SUPFAM" id="SSF48150">
    <property type="entry name" value="DNA-glycosylase"/>
    <property type="match status" value="1"/>
</dbReference>
<dbReference type="Pfam" id="PF00730">
    <property type="entry name" value="HhH-GPD"/>
    <property type="match status" value="1"/>
</dbReference>
<proteinExistence type="inferred from homology"/>
<feature type="domain" description="HhH-GPD" evidence="10">
    <location>
        <begin position="41"/>
        <end position="189"/>
    </location>
</feature>
<evidence type="ECO:0000256" key="1">
    <source>
        <dbReference type="ARBA" id="ARBA00001966"/>
    </source>
</evidence>
<dbReference type="SUPFAM" id="SSF46785">
    <property type="entry name" value="Winged helix' DNA-binding domain"/>
    <property type="match status" value="1"/>
</dbReference>
<dbReference type="GO" id="GO:0006298">
    <property type="term" value="P:mismatch repair"/>
    <property type="evidence" value="ECO:0007669"/>
    <property type="project" value="TreeGrafter"/>
</dbReference>
<dbReference type="GO" id="GO:0000701">
    <property type="term" value="F:purine-specific mismatch base pair DNA N-glycosylase activity"/>
    <property type="evidence" value="ECO:0007669"/>
    <property type="project" value="TreeGrafter"/>
</dbReference>